<reference evidence="2 3" key="1">
    <citation type="submission" date="2021-07" db="EMBL/GenBank/DDBJ databases">
        <title>Flavobacterium sp. nov. isolated from sediment on the Taihu Lake.</title>
        <authorList>
            <person name="Qu J.-H."/>
        </authorList>
    </citation>
    <scope>NUCLEOTIDE SEQUENCE [LARGE SCALE GENOMIC DNA]</scope>
    <source>
        <strain evidence="2 3">NAS39</strain>
    </source>
</reference>
<name>A0ABS6XRU0_9FLAO</name>
<accession>A0ABS6XRU0</accession>
<evidence type="ECO:0008006" key="4">
    <source>
        <dbReference type="Google" id="ProtNLM"/>
    </source>
</evidence>
<proteinExistence type="predicted"/>
<keyword evidence="1" id="KW-1133">Transmembrane helix</keyword>
<feature type="transmembrane region" description="Helical" evidence="1">
    <location>
        <begin position="194"/>
        <end position="211"/>
    </location>
</feature>
<gene>
    <name evidence="2" type="ORF">KZH69_02685</name>
</gene>
<comment type="caution">
    <text evidence="2">The sequence shown here is derived from an EMBL/GenBank/DDBJ whole genome shotgun (WGS) entry which is preliminary data.</text>
</comment>
<keyword evidence="1" id="KW-0472">Membrane</keyword>
<evidence type="ECO:0000256" key="1">
    <source>
        <dbReference type="SAM" id="Phobius"/>
    </source>
</evidence>
<keyword evidence="3" id="KW-1185">Reference proteome</keyword>
<dbReference type="Proteomes" id="UP000812031">
    <property type="component" value="Unassembled WGS sequence"/>
</dbReference>
<dbReference type="EMBL" id="JAHWYN010000002">
    <property type="protein sequence ID" value="MBW4359383.1"/>
    <property type="molecule type" value="Genomic_DNA"/>
</dbReference>
<protein>
    <recommendedName>
        <fullName evidence="4">Tetratricopeptide repeat protein</fullName>
    </recommendedName>
</protein>
<sequence length="379" mass="44033">MKTAIEIVKNIVFPQLEKDPKFSKERIDYAFWEKFTIDLLHYEKDAQSIYASIYSLELANTEKVIDKLPSIYAQFLKEQAESSVLGQTSYATDYLLKTNNEVFLKEVHFLETMQQAIKSVERKRIKADLPTSYEKLTFELSETDLANAIKKKGREDLRVKFKQWDTELGEQESVPVISMLTNEKEKTKVISLSWMKYASIVAIFIIGFMVWQPNKLSNDNLFSQYNSDESIIQSIDYQKMATISESGDVRGGEILFQNYTKSETDEAMEAIELFKNNNFEKSKQLLITLNPKEKNNQLLLFLAIAQLKTNEVNQAVSNLEYLNTITNYEFADEVKFHLALGYINQNEKRKAKDLLITLVHTNNKYSNTAQEILDNMRWF</sequence>
<evidence type="ECO:0000313" key="2">
    <source>
        <dbReference type="EMBL" id="MBW4359383.1"/>
    </source>
</evidence>
<evidence type="ECO:0000313" key="3">
    <source>
        <dbReference type="Proteomes" id="UP000812031"/>
    </source>
</evidence>
<dbReference type="RefSeq" id="WP_219315921.1">
    <property type="nucleotide sequence ID" value="NZ_JAHWYN010000002.1"/>
</dbReference>
<keyword evidence="1" id="KW-0812">Transmembrane</keyword>
<organism evidence="2 3">
    <name type="scientific">Flavobacterium taihuense</name>
    <dbReference type="NCBI Taxonomy" id="2857508"/>
    <lineage>
        <taxon>Bacteria</taxon>
        <taxon>Pseudomonadati</taxon>
        <taxon>Bacteroidota</taxon>
        <taxon>Flavobacteriia</taxon>
        <taxon>Flavobacteriales</taxon>
        <taxon>Flavobacteriaceae</taxon>
        <taxon>Flavobacterium</taxon>
    </lineage>
</organism>